<reference evidence="3" key="1">
    <citation type="journal article" date="2019" name="Int. J. Syst. Evol. Microbiol.">
        <title>The Global Catalogue of Microorganisms (GCM) 10K type strain sequencing project: providing services to taxonomists for standard genome sequencing and annotation.</title>
        <authorList>
            <consortium name="The Broad Institute Genomics Platform"/>
            <consortium name="The Broad Institute Genome Sequencing Center for Infectious Disease"/>
            <person name="Wu L."/>
            <person name="Ma J."/>
        </authorList>
    </citation>
    <scope>NUCLEOTIDE SEQUENCE [LARGE SCALE GENOMIC DNA]</scope>
    <source>
        <strain evidence="3">JCM 10673</strain>
    </source>
</reference>
<comment type="caution">
    <text evidence="2">The sequence shown here is derived from an EMBL/GenBank/DDBJ whole genome shotgun (WGS) entry which is preliminary data.</text>
</comment>
<dbReference type="EMBL" id="BAAAHG010000001">
    <property type="protein sequence ID" value="GAA0901303.1"/>
    <property type="molecule type" value="Genomic_DNA"/>
</dbReference>
<dbReference type="CDD" id="cd09726">
    <property type="entry name" value="RAMP_I_III"/>
    <property type="match status" value="1"/>
</dbReference>
<evidence type="ECO:0008006" key="4">
    <source>
        <dbReference type="Google" id="ProtNLM"/>
    </source>
</evidence>
<feature type="region of interest" description="Disordered" evidence="1">
    <location>
        <begin position="264"/>
        <end position="290"/>
    </location>
</feature>
<feature type="region of interest" description="Disordered" evidence="1">
    <location>
        <begin position="654"/>
        <end position="689"/>
    </location>
</feature>
<keyword evidence="3" id="KW-1185">Reference proteome</keyword>
<evidence type="ECO:0000256" key="1">
    <source>
        <dbReference type="SAM" id="MobiDB-lite"/>
    </source>
</evidence>
<proteinExistence type="predicted"/>
<protein>
    <recommendedName>
        <fullName evidence="4">CRISPR-associated protein</fullName>
    </recommendedName>
</protein>
<dbReference type="RefSeq" id="WP_301477574.1">
    <property type="nucleotide sequence ID" value="NZ_BAAAHG010000001.1"/>
</dbReference>
<gene>
    <name evidence="2" type="ORF">GCM10009549_02030</name>
</gene>
<accession>A0ABP3YTJ6</accession>
<name>A0ABP3YTJ6_9ACTN</name>
<evidence type="ECO:0000313" key="3">
    <source>
        <dbReference type="Proteomes" id="UP001501005"/>
    </source>
</evidence>
<feature type="compositionally biased region" description="Low complexity" evidence="1">
    <location>
        <begin position="277"/>
        <end position="286"/>
    </location>
</feature>
<dbReference type="Proteomes" id="UP001501005">
    <property type="component" value="Unassembled WGS sequence"/>
</dbReference>
<organism evidence="2 3">
    <name type="scientific">Streptomyces thermoalcalitolerans</name>
    <dbReference type="NCBI Taxonomy" id="65605"/>
    <lineage>
        <taxon>Bacteria</taxon>
        <taxon>Bacillati</taxon>
        <taxon>Actinomycetota</taxon>
        <taxon>Actinomycetes</taxon>
        <taxon>Kitasatosporales</taxon>
        <taxon>Streptomycetaceae</taxon>
        <taxon>Streptomyces</taxon>
    </lineage>
</organism>
<sequence length="689" mass="75742">MVREKQPSVPPEGRTQYAGFVNPYTFVPLPELDGNTAFRRTPHHHDRLGPGRLSGRIDVELTLRAPLLVRGIRTGEEGFPRRSPDGGGPAVPFVPGSSLAGAVRSLHELIAGGCLRVFDADFRPGYRDPVRPKGDDWTLALVTGVEHDGRPRLRVCTRVVWAKAEELVERALGGDARALRTGVRVHISDWKREGPRDRARGRAIEEVRQGDGWVVLVGDTGTRTENDGFWCAVGELPEGPAGSQSALPTEEAWENFQRAVADADEVRQDRRDRRRGAPAASAPGAGDEPELVEVHHRGRLVGLRHRVTPRLLPGQVVWVRRGRGAEDEVTDLSLAEVWRHHGRFRAGERVPEALLPCEDVDSLCPTCRVFGSADTSEADGPEQRQASYRGHVRFSDAFPTGPSVPRTRWADLPPLGRPRPGAGQFYLQPRPQVPLPKEKDGAYPLREWGSAADETGGPPRRLRGRKQYWLTGRADKRPYFRVRSGTWEGEMASRAEYVEAGPVFSFSVHVDGLLPEEVGGLLAALDPSLLFGEGTGYAVGGGRPLGFGACTGRITALELTDAAGRYTTRTGSKAPFDAEEAVAAFRKRVTGELPEVHGTWKAVQSVLTLDRVPSEQVWYPTEQRLIDGDIATGNLEPGFAFWKRSKGIQLAKEKRPLIPLPDPTEEDQTLAWMPEESSGDDAPRKGRTR</sequence>
<evidence type="ECO:0000313" key="2">
    <source>
        <dbReference type="EMBL" id="GAA0901303.1"/>
    </source>
</evidence>